<proteinExistence type="predicted"/>
<sequence>MFSFFKRENFEIGIHKKHERFKIVLKHANPSNDKLESINVCEKGPDCKGTLVLCDVVSGKSHGAMPFYAGFCVLEHLRDLLFSMSSFDLGCSTFILYCLQFDLEAVDVEIM</sequence>
<dbReference type="EMBL" id="BPLQ01012314">
    <property type="protein sequence ID" value="GIY64399.1"/>
    <property type="molecule type" value="Genomic_DNA"/>
</dbReference>
<comment type="caution">
    <text evidence="1">The sequence shown here is derived from an EMBL/GenBank/DDBJ whole genome shotgun (WGS) entry which is preliminary data.</text>
</comment>
<gene>
    <name evidence="1" type="ORF">CDAR_579411</name>
</gene>
<dbReference type="Proteomes" id="UP001054837">
    <property type="component" value="Unassembled WGS sequence"/>
</dbReference>
<reference evidence="1 2" key="1">
    <citation type="submission" date="2021-06" db="EMBL/GenBank/DDBJ databases">
        <title>Caerostris darwini draft genome.</title>
        <authorList>
            <person name="Kono N."/>
            <person name="Arakawa K."/>
        </authorList>
    </citation>
    <scope>NUCLEOTIDE SEQUENCE [LARGE SCALE GENOMIC DNA]</scope>
</reference>
<evidence type="ECO:0000313" key="1">
    <source>
        <dbReference type="EMBL" id="GIY64399.1"/>
    </source>
</evidence>
<protein>
    <submittedName>
        <fullName evidence="1">Uncharacterized protein</fullName>
    </submittedName>
</protein>
<organism evidence="1 2">
    <name type="scientific">Caerostris darwini</name>
    <dbReference type="NCBI Taxonomy" id="1538125"/>
    <lineage>
        <taxon>Eukaryota</taxon>
        <taxon>Metazoa</taxon>
        <taxon>Ecdysozoa</taxon>
        <taxon>Arthropoda</taxon>
        <taxon>Chelicerata</taxon>
        <taxon>Arachnida</taxon>
        <taxon>Araneae</taxon>
        <taxon>Araneomorphae</taxon>
        <taxon>Entelegynae</taxon>
        <taxon>Araneoidea</taxon>
        <taxon>Araneidae</taxon>
        <taxon>Caerostris</taxon>
    </lineage>
</organism>
<keyword evidence="2" id="KW-1185">Reference proteome</keyword>
<name>A0AAV4V3Y1_9ARAC</name>
<dbReference type="AlphaFoldDB" id="A0AAV4V3Y1"/>
<evidence type="ECO:0000313" key="2">
    <source>
        <dbReference type="Proteomes" id="UP001054837"/>
    </source>
</evidence>
<accession>A0AAV4V3Y1</accession>